<feature type="compositionally biased region" description="Low complexity" evidence="1">
    <location>
        <begin position="74"/>
        <end position="83"/>
    </location>
</feature>
<evidence type="ECO:0008006" key="4">
    <source>
        <dbReference type="Google" id="ProtNLM"/>
    </source>
</evidence>
<feature type="compositionally biased region" description="Low complexity" evidence="1">
    <location>
        <begin position="408"/>
        <end position="427"/>
    </location>
</feature>
<protein>
    <recommendedName>
        <fullName evidence="4">CCHC-type domain-containing protein</fullName>
    </recommendedName>
</protein>
<proteinExistence type="predicted"/>
<reference evidence="2 3" key="1">
    <citation type="journal article" date="2018" name="Evol. Lett.">
        <title>Horizontal gene cluster transfer increased hallucinogenic mushroom diversity.</title>
        <authorList>
            <person name="Reynolds H.T."/>
            <person name="Vijayakumar V."/>
            <person name="Gluck-Thaler E."/>
            <person name="Korotkin H.B."/>
            <person name="Matheny P.B."/>
            <person name="Slot J.C."/>
        </authorList>
    </citation>
    <scope>NUCLEOTIDE SEQUENCE [LARGE SCALE GENOMIC DNA]</scope>
    <source>
        <strain evidence="2 3">2629</strain>
    </source>
</reference>
<name>A0A409WDW3_9AGAR</name>
<accession>A0A409WDW3</accession>
<feature type="region of interest" description="Disordered" evidence="1">
    <location>
        <begin position="387"/>
        <end position="432"/>
    </location>
</feature>
<sequence>FIGRYTPDPEEDEISNLLANLSLDGELEFHSPEEHTESEEDSEDEIPPRQSKRSLQAGLEPGLEKELSYRRTKSVTSRTSSQTRTEEMSGEAGGSGTAGQNQGGSRSRFPSPRDNNAPRFDKDEPVELTRFITEMEELFTEFSITDARDKMKKIVRYTDRETEDQWKALPSYGTGDWEKFKKELIKSYPKAREVEKGSLRRLDEAARKYKNITTHHSDEVHELVRVFRGEVRKLEERQAVGKGITSQRELVEMFFRALSRDFVERIKNSIDNDLTTAHYAEVALAKYNKTDLPEEPEWTNEERYTIARVIKHAQKLTDAVPSNNVDNSNLNLNVSGYSSGGASIKSEDISELKAYLHKLEELHKQSEQRQMERIERLTHETRAQFQSITQAQSGTQVSNSRPSATASNTFNGPRFGNTNFNNNNFNNNKRRGGPINEKEVGACFYCQRTDHFFQECPFRLGDRDTGRIVVVNGRTCLPDGSTIPRFPEDKTMKEKVEEWHKNRESNFLEIDENGQYVAIVAAPEPPKMSIYTNKVRDQRDEVIERYTKENGVDVGGSTNQGVMVNTRNKQYPESQQGFQ</sequence>
<comment type="caution">
    <text evidence="2">The sequence shown here is derived from an EMBL/GenBank/DDBJ whole genome shotgun (WGS) entry which is preliminary data.</text>
</comment>
<organism evidence="2 3">
    <name type="scientific">Panaeolus cyanescens</name>
    <dbReference type="NCBI Taxonomy" id="181874"/>
    <lineage>
        <taxon>Eukaryota</taxon>
        <taxon>Fungi</taxon>
        <taxon>Dikarya</taxon>
        <taxon>Basidiomycota</taxon>
        <taxon>Agaricomycotina</taxon>
        <taxon>Agaricomycetes</taxon>
        <taxon>Agaricomycetidae</taxon>
        <taxon>Agaricales</taxon>
        <taxon>Agaricineae</taxon>
        <taxon>Galeropsidaceae</taxon>
        <taxon>Panaeolus</taxon>
    </lineage>
</organism>
<dbReference type="InParanoid" id="A0A409WDW3"/>
<evidence type="ECO:0000313" key="3">
    <source>
        <dbReference type="Proteomes" id="UP000284842"/>
    </source>
</evidence>
<dbReference type="Proteomes" id="UP000284842">
    <property type="component" value="Unassembled WGS sequence"/>
</dbReference>
<dbReference type="EMBL" id="NHTK01005540">
    <property type="protein sequence ID" value="PPQ76722.1"/>
    <property type="molecule type" value="Genomic_DNA"/>
</dbReference>
<feature type="region of interest" description="Disordered" evidence="1">
    <location>
        <begin position="21"/>
        <end position="125"/>
    </location>
</feature>
<feature type="compositionally biased region" description="Polar residues" evidence="1">
    <location>
        <begin position="556"/>
        <end position="579"/>
    </location>
</feature>
<dbReference type="OrthoDB" id="3260546at2759"/>
<feature type="non-terminal residue" evidence="2">
    <location>
        <position position="1"/>
    </location>
</feature>
<dbReference type="AlphaFoldDB" id="A0A409WDW3"/>
<feature type="region of interest" description="Disordered" evidence="1">
    <location>
        <begin position="547"/>
        <end position="579"/>
    </location>
</feature>
<dbReference type="STRING" id="181874.A0A409WDW3"/>
<evidence type="ECO:0000313" key="2">
    <source>
        <dbReference type="EMBL" id="PPQ76722.1"/>
    </source>
</evidence>
<evidence type="ECO:0000256" key="1">
    <source>
        <dbReference type="SAM" id="MobiDB-lite"/>
    </source>
</evidence>
<gene>
    <name evidence="2" type="ORF">CVT24_010993</name>
</gene>
<keyword evidence="3" id="KW-1185">Reference proteome</keyword>
<feature type="compositionally biased region" description="Acidic residues" evidence="1">
    <location>
        <begin position="36"/>
        <end position="45"/>
    </location>
</feature>
<feature type="compositionally biased region" description="Polar residues" evidence="1">
    <location>
        <begin position="387"/>
        <end position="407"/>
    </location>
</feature>